<accession>A0A4Y3RR66</accession>
<dbReference type="Proteomes" id="UP000315226">
    <property type="component" value="Unassembled WGS sequence"/>
</dbReference>
<dbReference type="Gene3D" id="3.40.50.1460">
    <property type="match status" value="1"/>
</dbReference>
<organism evidence="3 4">
    <name type="scientific">Streptomyces gardneri</name>
    <dbReference type="NCBI Taxonomy" id="66892"/>
    <lineage>
        <taxon>Bacteria</taxon>
        <taxon>Bacillati</taxon>
        <taxon>Actinomycetota</taxon>
        <taxon>Actinomycetes</taxon>
        <taxon>Kitasatosporales</taxon>
        <taxon>Streptomycetaceae</taxon>
        <taxon>Streptomyces</taxon>
    </lineage>
</organism>
<reference evidence="3 4" key="1">
    <citation type="submission" date="2019-06" db="EMBL/GenBank/DDBJ databases">
        <title>Whole genome shotgun sequence of Streptomyces gardneri NBRC 12865.</title>
        <authorList>
            <person name="Hosoyama A."/>
            <person name="Uohara A."/>
            <person name="Ohji S."/>
            <person name="Ichikawa N."/>
        </authorList>
    </citation>
    <scope>NUCLEOTIDE SEQUENCE [LARGE SCALE GENOMIC DNA]</scope>
    <source>
        <strain evidence="3 4">NBRC 12865</strain>
    </source>
</reference>
<proteinExistence type="predicted"/>
<comment type="caution">
    <text evidence="3">The sequence shown here is derived from an EMBL/GenBank/DDBJ whole genome shotgun (WGS) entry which is preliminary data.</text>
</comment>
<sequence length="558" mass="60087">MERAVVLIGVHKSGDLPRLEAVDRGIDHMHDWAKSQGIPDTSVRILSDTEGGIVRSSAIYEAVESFVNRRTLEQLIVYFCGHGVNKNYGEYWLLSDAPDNPNEAVNLAVSMALAERCKVPHVVLISDACRTAPASIRCDSVYGSSIFPNRPTGGAAASTDVFYACRLGDPSFEVPDPDVSSEAYRALYTEVIAKALKGGYPKLLEAAGDGREEYVRPFPLKHALPELLSQHIGGLGAALTVNQRPDGTVTSDQQVAWLSRFLRGATSSSLGLEAASDDSGGAGASDDSGASDSSDTPEETPPPADPVSAAAAAAAVRLAHSFDPGVIDAPAAVHVRGATFESVYPGRVEASQLTDQLVQVRLTNRQPDSSVLLHLGSGHCAVVPALLGRVATMTVEDDQLVDVSYAPLTQGNMRRKQLDPIYIEMRARIAAASRFGISWWEGASPENLVEIFEKCGESDPSLAVYFAHALASLSRRDLVSRLQLRNSRMLFDVMLMGDGFDGPVVPFLPLLSRGWALLGLLTPDVRLSAPIPHNSHWTLFADTEIPRLRELLDLREAM</sequence>
<feature type="compositionally biased region" description="Low complexity" evidence="1">
    <location>
        <begin position="284"/>
        <end position="294"/>
    </location>
</feature>
<dbReference type="GO" id="GO:0006508">
    <property type="term" value="P:proteolysis"/>
    <property type="evidence" value="ECO:0007669"/>
    <property type="project" value="InterPro"/>
</dbReference>
<name>A0A4Y3RR66_9ACTN</name>
<keyword evidence="4" id="KW-1185">Reference proteome</keyword>
<dbReference type="GO" id="GO:0004197">
    <property type="term" value="F:cysteine-type endopeptidase activity"/>
    <property type="evidence" value="ECO:0007669"/>
    <property type="project" value="InterPro"/>
</dbReference>
<evidence type="ECO:0000313" key="3">
    <source>
        <dbReference type="EMBL" id="GEB60072.1"/>
    </source>
</evidence>
<dbReference type="EMBL" id="BJMN01000039">
    <property type="protein sequence ID" value="GEB60072.1"/>
    <property type="molecule type" value="Genomic_DNA"/>
</dbReference>
<dbReference type="InterPro" id="IPR011600">
    <property type="entry name" value="Pept_C14_caspase"/>
</dbReference>
<dbReference type="Pfam" id="PF00656">
    <property type="entry name" value="Peptidase_C14"/>
    <property type="match status" value="1"/>
</dbReference>
<protein>
    <recommendedName>
        <fullName evidence="2">Peptidase C14 caspase domain-containing protein</fullName>
    </recommendedName>
</protein>
<feature type="region of interest" description="Disordered" evidence="1">
    <location>
        <begin position="272"/>
        <end position="310"/>
    </location>
</feature>
<dbReference type="AlphaFoldDB" id="A0A4Y3RR66"/>
<evidence type="ECO:0000259" key="2">
    <source>
        <dbReference type="Pfam" id="PF00656"/>
    </source>
</evidence>
<evidence type="ECO:0000313" key="4">
    <source>
        <dbReference type="Proteomes" id="UP000315226"/>
    </source>
</evidence>
<dbReference type="OrthoDB" id="7052039at2"/>
<gene>
    <name evidence="3" type="ORF">SGA01_56770</name>
</gene>
<feature type="domain" description="Peptidase C14 caspase" evidence="2">
    <location>
        <begin position="5"/>
        <end position="197"/>
    </location>
</feature>
<dbReference type="RefSeq" id="WP_141299613.1">
    <property type="nucleotide sequence ID" value="NZ_BJMN01000039.1"/>
</dbReference>
<evidence type="ECO:0000256" key="1">
    <source>
        <dbReference type="SAM" id="MobiDB-lite"/>
    </source>
</evidence>